<protein>
    <submittedName>
        <fullName evidence="2">Carboxypeptidase regulatory-like domain-containing protein</fullName>
    </submittedName>
</protein>
<keyword evidence="2" id="KW-0378">Hydrolase</keyword>
<dbReference type="EMBL" id="RXOE01000006">
    <property type="protein sequence ID" value="RTQ32568.1"/>
    <property type="molecule type" value="Genomic_DNA"/>
</dbReference>
<comment type="caution">
    <text evidence="2">The sequence shown here is derived from an EMBL/GenBank/DDBJ whole genome shotgun (WGS) entry which is preliminary data.</text>
</comment>
<dbReference type="AlphaFoldDB" id="A0A3S0IC19"/>
<name>A0A3S0IC19_9BURK</name>
<dbReference type="RefSeq" id="WP_126472470.1">
    <property type="nucleotide sequence ID" value="NZ_RXOE01000006.1"/>
</dbReference>
<dbReference type="OrthoDB" id="8926484at2"/>
<keyword evidence="1" id="KW-0732">Signal</keyword>
<reference evidence="2 3" key="1">
    <citation type="submission" date="2018-12" db="EMBL/GenBank/DDBJ databases">
        <title>The genome of Variovorax gossypii DSM 100435.</title>
        <authorList>
            <person name="Gao J."/>
            <person name="Sun J."/>
        </authorList>
    </citation>
    <scope>NUCLEOTIDE SEQUENCE [LARGE SCALE GENOMIC DNA]</scope>
    <source>
        <strain evidence="2 3">DSM 100435</strain>
    </source>
</reference>
<proteinExistence type="predicted"/>
<sequence>MSHLLPASFTPATLRRVLLACVCASGAMAAQAQGAMPPWQGAGSARYVCGGIGSDESTAMRAAMKEHPLALLFARADGAYMANVDVTIKGGDANNAAALAFRASGPVCLVDVPNGRYVIDVAAPGGAVKSQTVTVGGGPKTADFRF</sequence>
<gene>
    <name evidence="2" type="ORF">EJP69_21765</name>
</gene>
<accession>A0A3S0IC19</accession>
<keyword evidence="2" id="KW-0645">Protease</keyword>
<feature type="chain" id="PRO_5018711875" evidence="1">
    <location>
        <begin position="30"/>
        <end position="146"/>
    </location>
</feature>
<evidence type="ECO:0000313" key="2">
    <source>
        <dbReference type="EMBL" id="RTQ32568.1"/>
    </source>
</evidence>
<dbReference type="GO" id="GO:0004180">
    <property type="term" value="F:carboxypeptidase activity"/>
    <property type="evidence" value="ECO:0007669"/>
    <property type="project" value="UniProtKB-KW"/>
</dbReference>
<organism evidence="2 3">
    <name type="scientific">Variovorax gossypii</name>
    <dbReference type="NCBI Taxonomy" id="1679495"/>
    <lineage>
        <taxon>Bacteria</taxon>
        <taxon>Pseudomonadati</taxon>
        <taxon>Pseudomonadota</taxon>
        <taxon>Betaproteobacteria</taxon>
        <taxon>Burkholderiales</taxon>
        <taxon>Comamonadaceae</taxon>
        <taxon>Variovorax</taxon>
    </lineage>
</organism>
<feature type="signal peptide" evidence="1">
    <location>
        <begin position="1"/>
        <end position="29"/>
    </location>
</feature>
<dbReference type="Proteomes" id="UP000267418">
    <property type="component" value="Unassembled WGS sequence"/>
</dbReference>
<keyword evidence="3" id="KW-1185">Reference proteome</keyword>
<evidence type="ECO:0000313" key="3">
    <source>
        <dbReference type="Proteomes" id="UP000267418"/>
    </source>
</evidence>
<keyword evidence="2" id="KW-0121">Carboxypeptidase</keyword>
<evidence type="ECO:0000256" key="1">
    <source>
        <dbReference type="SAM" id="SignalP"/>
    </source>
</evidence>